<keyword evidence="5" id="KW-0539">Nucleus</keyword>
<keyword evidence="4" id="KW-0804">Transcription</keyword>
<evidence type="ECO:0000259" key="7">
    <source>
        <dbReference type="PROSITE" id="PS50048"/>
    </source>
</evidence>
<proteinExistence type="predicted"/>
<dbReference type="EMBL" id="KN847476">
    <property type="protein sequence ID" value="KIX08513.1"/>
    <property type="molecule type" value="Genomic_DNA"/>
</dbReference>
<dbReference type="SMART" id="SM00066">
    <property type="entry name" value="GAL4"/>
    <property type="match status" value="1"/>
</dbReference>
<evidence type="ECO:0000256" key="2">
    <source>
        <dbReference type="ARBA" id="ARBA00023015"/>
    </source>
</evidence>
<dbReference type="GO" id="GO:0006351">
    <property type="term" value="P:DNA-templated transcription"/>
    <property type="evidence" value="ECO:0007669"/>
    <property type="project" value="InterPro"/>
</dbReference>
<dbReference type="GO" id="GO:0008270">
    <property type="term" value="F:zinc ion binding"/>
    <property type="evidence" value="ECO:0007669"/>
    <property type="project" value="InterPro"/>
</dbReference>
<accession>A0A0D2HDF2</accession>
<evidence type="ECO:0000256" key="6">
    <source>
        <dbReference type="SAM" id="MobiDB-lite"/>
    </source>
</evidence>
<evidence type="ECO:0000313" key="8">
    <source>
        <dbReference type="EMBL" id="KIX08513.1"/>
    </source>
</evidence>
<keyword evidence="1" id="KW-0479">Metal-binding</keyword>
<reference evidence="8 9" key="1">
    <citation type="submission" date="2015-01" db="EMBL/GenBank/DDBJ databases">
        <title>The Genome Sequence of Rhinocladiella mackenzie CBS 650.93.</title>
        <authorList>
            <consortium name="The Broad Institute Genomics Platform"/>
            <person name="Cuomo C."/>
            <person name="de Hoog S."/>
            <person name="Gorbushina A."/>
            <person name="Stielow B."/>
            <person name="Teixiera M."/>
            <person name="Abouelleil A."/>
            <person name="Chapman S.B."/>
            <person name="Priest M."/>
            <person name="Young S.K."/>
            <person name="Wortman J."/>
            <person name="Nusbaum C."/>
            <person name="Birren B."/>
        </authorList>
    </citation>
    <scope>NUCLEOTIDE SEQUENCE [LARGE SCALE GENOMIC DNA]</scope>
    <source>
        <strain evidence="8 9">CBS 650.93</strain>
    </source>
</reference>
<name>A0A0D2HDF2_9EURO</name>
<dbReference type="PANTHER" id="PTHR47425:SF3">
    <property type="entry name" value="ZN(II)2CYS6 TRANSCRIPTION FACTOR (EUROFUNG)"/>
    <property type="match status" value="1"/>
</dbReference>
<dbReference type="GO" id="GO:0003677">
    <property type="term" value="F:DNA binding"/>
    <property type="evidence" value="ECO:0007669"/>
    <property type="project" value="UniProtKB-KW"/>
</dbReference>
<evidence type="ECO:0000256" key="1">
    <source>
        <dbReference type="ARBA" id="ARBA00022723"/>
    </source>
</evidence>
<dbReference type="SUPFAM" id="SSF57701">
    <property type="entry name" value="Zn2/Cys6 DNA-binding domain"/>
    <property type="match status" value="1"/>
</dbReference>
<dbReference type="OrthoDB" id="4114053at2759"/>
<feature type="region of interest" description="Disordered" evidence="6">
    <location>
        <begin position="56"/>
        <end position="81"/>
    </location>
</feature>
<dbReference type="GO" id="GO:0000981">
    <property type="term" value="F:DNA-binding transcription factor activity, RNA polymerase II-specific"/>
    <property type="evidence" value="ECO:0007669"/>
    <property type="project" value="InterPro"/>
</dbReference>
<keyword evidence="3" id="KW-0238">DNA-binding</keyword>
<dbReference type="CDD" id="cd00067">
    <property type="entry name" value="GAL4"/>
    <property type="match status" value="1"/>
</dbReference>
<keyword evidence="9" id="KW-1185">Reference proteome</keyword>
<feature type="compositionally biased region" description="Polar residues" evidence="6">
    <location>
        <begin position="669"/>
        <end position="696"/>
    </location>
</feature>
<dbReference type="InterPro" id="IPR052761">
    <property type="entry name" value="Fungal_Detox/Toxin_TFs"/>
</dbReference>
<protein>
    <recommendedName>
        <fullName evidence="7">Zn(2)-C6 fungal-type domain-containing protein</fullName>
    </recommendedName>
</protein>
<feature type="domain" description="Zn(2)-C6 fungal-type" evidence="7">
    <location>
        <begin position="21"/>
        <end position="52"/>
    </location>
</feature>
<feature type="compositionally biased region" description="Polar residues" evidence="6">
    <location>
        <begin position="648"/>
        <end position="657"/>
    </location>
</feature>
<evidence type="ECO:0000313" key="9">
    <source>
        <dbReference type="Proteomes" id="UP000053617"/>
    </source>
</evidence>
<evidence type="ECO:0000256" key="5">
    <source>
        <dbReference type="ARBA" id="ARBA00023242"/>
    </source>
</evidence>
<dbReference type="VEuPathDB" id="FungiDB:Z518_03169"/>
<organism evidence="8 9">
    <name type="scientific">Rhinocladiella mackenziei CBS 650.93</name>
    <dbReference type="NCBI Taxonomy" id="1442369"/>
    <lineage>
        <taxon>Eukaryota</taxon>
        <taxon>Fungi</taxon>
        <taxon>Dikarya</taxon>
        <taxon>Ascomycota</taxon>
        <taxon>Pezizomycotina</taxon>
        <taxon>Eurotiomycetes</taxon>
        <taxon>Chaetothyriomycetidae</taxon>
        <taxon>Chaetothyriales</taxon>
        <taxon>Herpotrichiellaceae</taxon>
        <taxon>Rhinocladiella</taxon>
    </lineage>
</organism>
<dbReference type="GeneID" id="25291240"/>
<dbReference type="InterPro" id="IPR001138">
    <property type="entry name" value="Zn2Cys6_DnaBD"/>
</dbReference>
<dbReference type="Proteomes" id="UP000053617">
    <property type="component" value="Unassembled WGS sequence"/>
</dbReference>
<dbReference type="InterPro" id="IPR007219">
    <property type="entry name" value="XnlR_reg_dom"/>
</dbReference>
<dbReference type="Pfam" id="PF04082">
    <property type="entry name" value="Fungal_trans"/>
    <property type="match status" value="1"/>
</dbReference>
<dbReference type="InterPro" id="IPR036864">
    <property type="entry name" value="Zn2-C6_fun-type_DNA-bd_sf"/>
</dbReference>
<dbReference type="AlphaFoldDB" id="A0A0D2HDF2"/>
<dbReference type="PANTHER" id="PTHR47425">
    <property type="entry name" value="FARB-RELATED"/>
    <property type="match status" value="1"/>
</dbReference>
<keyword evidence="2" id="KW-0805">Transcription regulation</keyword>
<gene>
    <name evidence="8" type="ORF">Z518_03169</name>
</gene>
<feature type="region of interest" description="Disordered" evidence="6">
    <location>
        <begin position="648"/>
        <end position="714"/>
    </location>
</feature>
<dbReference type="CDD" id="cd12148">
    <property type="entry name" value="fungal_TF_MHR"/>
    <property type="match status" value="1"/>
</dbReference>
<sequence>MFPSDSHSRSDTPAFKRIARSCQRCQSRKIRCDRKILGLTCTNCHLDGIECTPGKGKPAGLERRRSAKPKSSNRNTADARSPSGHLFPVCDNRELVQDLTAAYSALPCFIKPLPSHLTCEDTDYLSYKRVFEIPEARYRNEILRSYFQFVYPLLPLLDVGGFLGPMLQNDPQDQVSLLLFQAVMCSGAAHVDIQILHALGYGTRKAARRAFFERARLLYDFDCEPDRVSMVQAFLLMTYWYDVRETHKDRKFWIRASVTLAQDLGLDLDLERCDTKRGRLFKRLWWCCFMRDQFVALMTWTPAQLGSRYRGLPMLELDDFEIEDFPEPIAHEFSNWSLINSRETRIKLAALCIEKAKLCVCINQILQVRYASHRHESDSQMITILVPKHAASDPFEVVEYDRKLQKWYHDLSDTRKFDLRDPQAPAFMKASDVITIQRAHLKLLFLSAMIALHRPQVLDHSEILPTYFYELSKTKLCQAADEVAHIAMCIKNLEMGTHMTPRGVTLFLPIMLVHLQDISPDMHSVGRTRLQKYYDCMRILDSIGDAGVSEDFLPSQLDAAFRKLNILPSQVNGIPPTANFFFPGGGDLPYLGNGIFPYLSQLGTITPSEASLLTELSVYQKGGGNSFIVSEEDCENDQDDVNSTELLRNQSSRVAQSRQRDQTYPPAPSRSTTPTHITSQPSSRRNSPLPVVQSTVDPRGISRSIPQPIRDGWMMPAVPPTPLINPDEEENVMESFFAWKISKSKLPGHRQKIKDAYQIVLDQMWTLDDLRAMDDMRSDLYGLAVQHGLPDGLARSFRRDLAVFIPNWRTSRELQVQEGEGA</sequence>
<dbReference type="STRING" id="1442369.A0A0D2HDF2"/>
<feature type="compositionally biased region" description="Polar residues" evidence="6">
    <location>
        <begin position="69"/>
        <end position="78"/>
    </location>
</feature>
<evidence type="ECO:0000256" key="3">
    <source>
        <dbReference type="ARBA" id="ARBA00023125"/>
    </source>
</evidence>
<dbReference type="HOGENOM" id="CLU_006329_1_0_1"/>
<evidence type="ECO:0000256" key="4">
    <source>
        <dbReference type="ARBA" id="ARBA00023163"/>
    </source>
</evidence>
<dbReference type="PROSITE" id="PS50048">
    <property type="entry name" value="ZN2_CY6_FUNGAL_2"/>
    <property type="match status" value="1"/>
</dbReference>
<dbReference type="RefSeq" id="XP_013275649.1">
    <property type="nucleotide sequence ID" value="XM_013420195.1"/>
</dbReference>
<dbReference type="Gene3D" id="4.10.240.10">
    <property type="entry name" value="Zn(2)-C6 fungal-type DNA-binding domain"/>
    <property type="match status" value="1"/>
</dbReference>